<evidence type="ECO:0000256" key="9">
    <source>
        <dbReference type="PIRSR" id="PIRSR005091-1"/>
    </source>
</evidence>
<evidence type="ECO:0000256" key="8">
    <source>
        <dbReference type="PIRNR" id="PIRNR005091"/>
    </source>
</evidence>
<feature type="transmembrane region" description="Helical" evidence="12">
    <location>
        <begin position="152"/>
        <end position="170"/>
    </location>
</feature>
<gene>
    <name evidence="14" type="ORF">AMD00_21870</name>
</gene>
<evidence type="ECO:0000256" key="5">
    <source>
        <dbReference type="ARBA" id="ARBA00022692"/>
    </source>
</evidence>
<dbReference type="Gene3D" id="3.30.1120.170">
    <property type="match status" value="1"/>
</dbReference>
<dbReference type="InterPro" id="IPR017850">
    <property type="entry name" value="Alkaline_phosphatase_core_sf"/>
</dbReference>
<dbReference type="GO" id="GO:0046872">
    <property type="term" value="F:metal ion binding"/>
    <property type="evidence" value="ECO:0007669"/>
    <property type="project" value="UniProtKB-KW"/>
</dbReference>
<dbReference type="Gene3D" id="3.40.720.10">
    <property type="entry name" value="Alkaline Phosphatase, subunit A"/>
    <property type="match status" value="1"/>
</dbReference>
<dbReference type="STRING" id="263475.AMD00_21870"/>
<dbReference type="InterPro" id="IPR012160">
    <property type="entry name" value="LtaS-like"/>
</dbReference>
<dbReference type="Proteomes" id="UP000036867">
    <property type="component" value="Unassembled WGS sequence"/>
</dbReference>
<dbReference type="GO" id="GO:0005886">
    <property type="term" value="C:plasma membrane"/>
    <property type="evidence" value="ECO:0007669"/>
    <property type="project" value="UniProtKB-SubCell"/>
</dbReference>
<dbReference type="InterPro" id="IPR050448">
    <property type="entry name" value="OpgB/LTA_synthase_biosynth"/>
</dbReference>
<dbReference type="PIRSF" id="PIRSF005091">
    <property type="entry name" value="Mmb_sulf_HI1246"/>
    <property type="match status" value="1"/>
</dbReference>
<keyword evidence="4 8" id="KW-1003">Cell membrane</keyword>
<feature type="binding site" evidence="11">
    <location>
        <position position="245"/>
    </location>
    <ligand>
        <name>Mn(2+)</name>
        <dbReference type="ChEBI" id="CHEBI:29035"/>
    </ligand>
</feature>
<sequence>MKSNWAHVAKKYLLHPYTLILAVLLVKIIAFRTVIFHNRSVSQIVLLEYPMWALALTLVVVLFKKRTWLAVWIFNAVLSTLFIVILYYTRYFSTLPSYYDVKQIYQSHSVGGTVALLGTPYDYLFFLDIILFLPLIHYFTKDKQPLYYNGARKGLLAFTCISVITTGLAFRQPLIDVSYFAKENGYLQSQVVQLYARSFGVALATQEKLTDADLEKLKGNDYVPFNKHQTFGVAKNRNVFVIQVESLQNFVINRDINGQEITPNLNKLLEDSAYFNNVYQQIGAGNTSDAEWVMHTGLYPEGMDPTVNLLKDSEVASLPRMLSEEGYGTATFHADDISYWNRNKLYPALGFNHVFTSEDIPEQQIIGFGPADEVTFRFAESQVQSLLQQFNRVYANIITLTSHTPFKMPEDYKYLELPTKFNDTYVGDYLQSVRYTDRQIGQFVANLKRLGMYDNSVILIYGDHSGLHGKPVTEEDQLLLEDLLGHPYNLNDRFIVPVLFTVPGIFDNEQISHLGGQTDLMPTLLNLLGIEPTSQLIGHNLFQYEHNLLGMRYYLPGGSYISDHTMYIAPSAQHPASLLTRETMKKAKLTNRSQKNINNTLTILQYSDQLRREQIGQ</sequence>
<evidence type="ECO:0000256" key="3">
    <source>
        <dbReference type="ARBA" id="ARBA00009983"/>
    </source>
</evidence>
<evidence type="ECO:0000256" key="4">
    <source>
        <dbReference type="ARBA" id="ARBA00022475"/>
    </source>
</evidence>
<keyword evidence="7 8" id="KW-0472">Membrane</keyword>
<evidence type="ECO:0000256" key="12">
    <source>
        <dbReference type="SAM" id="Phobius"/>
    </source>
</evidence>
<feature type="binding site" evidence="11">
    <location>
        <position position="287"/>
    </location>
    <ligand>
        <name>Mn(2+)</name>
        <dbReference type="ChEBI" id="CHEBI:29035"/>
    </ligand>
</feature>
<evidence type="ECO:0000256" key="10">
    <source>
        <dbReference type="PIRSR" id="PIRSR005091-2"/>
    </source>
</evidence>
<feature type="active site" evidence="9">
    <location>
        <position position="287"/>
    </location>
</feature>
<dbReference type="AlphaFoldDB" id="A0A0M0L8F2"/>
<dbReference type="InterPro" id="IPR000917">
    <property type="entry name" value="Sulfatase_N"/>
</dbReference>
<feature type="binding site" evidence="11">
    <location>
        <position position="464"/>
    </location>
    <ligand>
        <name>Mn(2+)</name>
        <dbReference type="ChEBI" id="CHEBI:29035"/>
    </ligand>
</feature>
<comment type="caution">
    <text evidence="14">The sequence shown here is derived from an EMBL/GenBank/DDBJ whole genome shotgun (WGS) entry which is preliminary data.</text>
</comment>
<feature type="transmembrane region" description="Helical" evidence="12">
    <location>
        <begin position="69"/>
        <end position="89"/>
    </location>
</feature>
<dbReference type="GeneID" id="301138752"/>
<evidence type="ECO:0000256" key="6">
    <source>
        <dbReference type="ARBA" id="ARBA00022989"/>
    </source>
</evidence>
<comment type="pathway">
    <text evidence="2">Cell wall biogenesis; lipoteichoic acid biosynthesis.</text>
</comment>
<evidence type="ECO:0000256" key="7">
    <source>
        <dbReference type="ARBA" id="ARBA00023136"/>
    </source>
</evidence>
<accession>A0A0M0L8F2</accession>
<dbReference type="OrthoDB" id="5901192at2"/>
<dbReference type="RefSeq" id="WP_053419118.1">
    <property type="nucleotide sequence ID" value="NZ_LILB01000009.1"/>
</dbReference>
<dbReference type="PANTHER" id="PTHR47371">
    <property type="entry name" value="LIPOTEICHOIC ACID SYNTHASE"/>
    <property type="match status" value="1"/>
</dbReference>
<dbReference type="Pfam" id="PF00884">
    <property type="entry name" value="Sulfatase"/>
    <property type="match status" value="1"/>
</dbReference>
<evidence type="ECO:0000313" key="15">
    <source>
        <dbReference type="Proteomes" id="UP000036867"/>
    </source>
</evidence>
<comment type="similarity">
    <text evidence="3 8">Belongs to the LTA synthase family.</text>
</comment>
<reference evidence="15" key="1">
    <citation type="submission" date="2015-08" db="EMBL/GenBank/DDBJ databases">
        <title>Fjat-10028 dsm 16317.</title>
        <authorList>
            <person name="Liu B."/>
            <person name="Wang J."/>
            <person name="Zhu Y."/>
            <person name="Liu G."/>
            <person name="Chen Q."/>
            <person name="Chen Z."/>
            <person name="Lan J."/>
            <person name="Che J."/>
            <person name="Ge C."/>
            <person name="Shi H."/>
            <person name="Pan Z."/>
            <person name="Liu X."/>
        </authorList>
    </citation>
    <scope>NUCLEOTIDE SEQUENCE [LARGE SCALE GENOMIC DNA]</scope>
    <source>
        <strain evidence="15">DSM 16317</strain>
    </source>
</reference>
<dbReference type="EMBL" id="LILB01000009">
    <property type="protein sequence ID" value="KOO47314.1"/>
    <property type="molecule type" value="Genomic_DNA"/>
</dbReference>
<dbReference type="PANTHER" id="PTHR47371:SF3">
    <property type="entry name" value="PHOSPHOGLYCEROL TRANSFERASE I"/>
    <property type="match status" value="1"/>
</dbReference>
<name>A0A0M0L8F2_9BACL</name>
<dbReference type="CDD" id="cd16015">
    <property type="entry name" value="LTA_synthase"/>
    <property type="match status" value="1"/>
</dbReference>
<dbReference type="SUPFAM" id="SSF53649">
    <property type="entry name" value="Alkaline phosphatase-like"/>
    <property type="match status" value="1"/>
</dbReference>
<feature type="transmembrane region" description="Helical" evidence="12">
    <location>
        <begin position="12"/>
        <end position="35"/>
    </location>
</feature>
<keyword evidence="15" id="KW-1185">Reference proteome</keyword>
<evidence type="ECO:0000259" key="13">
    <source>
        <dbReference type="Pfam" id="PF00884"/>
    </source>
</evidence>
<organism evidence="14 15">
    <name type="scientific">Viridibacillus arvi</name>
    <dbReference type="NCBI Taxonomy" id="263475"/>
    <lineage>
        <taxon>Bacteria</taxon>
        <taxon>Bacillati</taxon>
        <taxon>Bacillota</taxon>
        <taxon>Bacilli</taxon>
        <taxon>Bacillales</taxon>
        <taxon>Caryophanaceae</taxon>
        <taxon>Viridibacillus</taxon>
    </lineage>
</organism>
<protein>
    <submittedName>
        <fullName evidence="14">Sulfatase</fullName>
    </submittedName>
</protein>
<keyword evidence="10" id="KW-0479">Metal-binding</keyword>
<proteinExistence type="inferred from homology"/>
<keyword evidence="5 12" id="KW-0812">Transmembrane</keyword>
<feature type="transmembrane region" description="Helical" evidence="12">
    <location>
        <begin position="41"/>
        <end position="62"/>
    </location>
</feature>
<keyword evidence="10" id="KW-0464">Manganese</keyword>
<evidence type="ECO:0000256" key="1">
    <source>
        <dbReference type="ARBA" id="ARBA00004651"/>
    </source>
</evidence>
<feature type="domain" description="Sulfatase N-terminal" evidence="13">
    <location>
        <begin position="237"/>
        <end position="530"/>
    </location>
</feature>
<feature type="binding site" evidence="11">
    <location>
        <position position="463"/>
    </location>
    <ligand>
        <name>Mn(2+)</name>
        <dbReference type="ChEBI" id="CHEBI:29035"/>
    </ligand>
</feature>
<evidence type="ECO:0000313" key="14">
    <source>
        <dbReference type="EMBL" id="KOO47314.1"/>
    </source>
</evidence>
<comment type="subcellular location">
    <subcellularLocation>
        <location evidence="1">Cell membrane</location>
        <topology evidence="1">Multi-pass membrane protein</topology>
    </subcellularLocation>
</comment>
<evidence type="ECO:0000256" key="2">
    <source>
        <dbReference type="ARBA" id="ARBA00004936"/>
    </source>
</evidence>
<feature type="binding site" evidence="10">
    <location>
        <position position="403"/>
    </location>
    <ligand>
        <name>substrate</name>
    </ligand>
</feature>
<keyword evidence="6 12" id="KW-1133">Transmembrane helix</keyword>
<evidence type="ECO:0000256" key="11">
    <source>
        <dbReference type="PIRSR" id="PIRSR005091-3"/>
    </source>
</evidence>